<dbReference type="InterPro" id="IPR043908">
    <property type="entry name" value="DUF5769"/>
</dbReference>
<dbReference type="GeneID" id="80512710"/>
<dbReference type="KEGG" id="vg:80512710"/>
<dbReference type="Proteomes" id="UP000241365">
    <property type="component" value="Segment"/>
</dbReference>
<protein>
    <submittedName>
        <fullName evidence="2">Uncharacterized protein</fullName>
    </submittedName>
</protein>
<proteinExistence type="predicted"/>
<evidence type="ECO:0000256" key="1">
    <source>
        <dbReference type="SAM" id="MobiDB-lite"/>
    </source>
</evidence>
<feature type="region of interest" description="Disordered" evidence="1">
    <location>
        <begin position="404"/>
        <end position="431"/>
    </location>
</feature>
<dbReference type="RefSeq" id="YP_010776099.1">
    <property type="nucleotide sequence ID" value="NC_075034.1"/>
</dbReference>
<organism evidence="2 3">
    <name type="scientific">Powai lake megavirus</name>
    <dbReference type="NCBI Taxonomy" id="1842663"/>
    <lineage>
        <taxon>Viruses</taxon>
        <taxon>Varidnaviria</taxon>
        <taxon>Bamfordvirae</taxon>
        <taxon>Nucleocytoviricota</taxon>
        <taxon>Megaviricetes</taxon>
        <taxon>Imitervirales</taxon>
        <taxon>Mimiviridae</taxon>
        <taxon>Megamimivirinae</taxon>
        <taxon>Megavirus</taxon>
        <taxon>Megavirus powaiense</taxon>
    </lineage>
</organism>
<evidence type="ECO:0000313" key="2">
    <source>
        <dbReference type="EMBL" id="ANB50348.1"/>
    </source>
</evidence>
<dbReference type="EMBL" id="KU877344">
    <property type="protein sequence ID" value="ANB50348.1"/>
    <property type="molecule type" value="Genomic_DNA"/>
</dbReference>
<evidence type="ECO:0000313" key="3">
    <source>
        <dbReference type="Proteomes" id="UP000241365"/>
    </source>
</evidence>
<reference evidence="2 3" key="1">
    <citation type="journal article" date="2016" name="Genome Announc.">
        <title>Complete Genome Sequence of a New Megavirus Family Member Isolated from an Inland Water Lake for the First Time in India.</title>
        <authorList>
            <person name="Chatterjee A."/>
            <person name="Ali F."/>
            <person name="Bange D."/>
            <person name="Kondabagil K."/>
        </authorList>
    </citation>
    <scope>NUCLEOTIDE SEQUENCE [LARGE SCALE GENOMIC DNA]</scope>
    <source>
        <strain evidence="2">1</strain>
    </source>
</reference>
<keyword evidence="3" id="KW-1185">Reference proteome</keyword>
<accession>A0A167R604</accession>
<dbReference type="Pfam" id="PF19073">
    <property type="entry name" value="DUF5769"/>
    <property type="match status" value="1"/>
</dbReference>
<sequence length="431" mass="50608">MLSAYGNNISIIIPSLASIIFEKMKGYTDFISQVQKYHGSIIDLKSTQREYEFVHKMNVAKTIIESVNIFNRCCECISTGDNPTCQAEVELSKYFRKNPKCNKVFIYGGFLRDYLAGDIYSDIDIKFDSKKLIKIFIDYYIPEQYVKKILPTSLNNNASRYYCKCITVNLILPGYLNYPVTIDLTYTNKSYFMLDIVHSSNDFDVNMLKLINVKDNNIVSNLTTYHLNCQIDEILENCRNKQFIVMSLDEHPKIKHHVTTKYLYDINENIIGTEYPDEIAFYPDCINRYSDHGQRLLQRMVKMQQYGWNCRNELCENPWCILSPNELSNKYYRYMKIYKGIDLSDTKPINYEMDLHGDIVFDNDEFEEFISDDEDLDINVKSVARSSYITKKKCQSKTRIKKYLSKTKKKSQNNSKSKRVKKTSKKFTIHD</sequence>
<name>A0A167R604_9VIRU</name>